<protein>
    <submittedName>
        <fullName evidence="3">Phosphatase PAP2 family protein</fullName>
    </submittedName>
</protein>
<keyword evidence="1" id="KW-1133">Transmembrane helix</keyword>
<keyword evidence="4" id="KW-1185">Reference proteome</keyword>
<dbReference type="RefSeq" id="WP_349297330.1">
    <property type="nucleotide sequence ID" value="NZ_JBEDNQ010000002.1"/>
</dbReference>
<feature type="transmembrane region" description="Helical" evidence="1">
    <location>
        <begin position="59"/>
        <end position="89"/>
    </location>
</feature>
<organism evidence="3 4">
    <name type="scientific">Pseudonocardia nematodicida</name>
    <dbReference type="NCBI Taxonomy" id="1206997"/>
    <lineage>
        <taxon>Bacteria</taxon>
        <taxon>Bacillati</taxon>
        <taxon>Actinomycetota</taxon>
        <taxon>Actinomycetes</taxon>
        <taxon>Pseudonocardiales</taxon>
        <taxon>Pseudonocardiaceae</taxon>
        <taxon>Pseudonocardia</taxon>
    </lineage>
</organism>
<dbReference type="Gene3D" id="1.20.144.10">
    <property type="entry name" value="Phosphatidic acid phosphatase type 2/haloperoxidase"/>
    <property type="match status" value="1"/>
</dbReference>
<proteinExistence type="predicted"/>
<feature type="transmembrane region" description="Helical" evidence="1">
    <location>
        <begin position="137"/>
        <end position="159"/>
    </location>
</feature>
<dbReference type="InterPro" id="IPR000326">
    <property type="entry name" value="PAP2/HPO"/>
</dbReference>
<evidence type="ECO:0000259" key="2">
    <source>
        <dbReference type="SMART" id="SM00014"/>
    </source>
</evidence>
<dbReference type="CDD" id="cd03392">
    <property type="entry name" value="PAP2_like_2"/>
    <property type="match status" value="1"/>
</dbReference>
<dbReference type="SUPFAM" id="SSF48317">
    <property type="entry name" value="Acid phosphatase/Vanadium-dependent haloperoxidase"/>
    <property type="match status" value="1"/>
</dbReference>
<comment type="caution">
    <text evidence="3">The sequence shown here is derived from an EMBL/GenBank/DDBJ whole genome shotgun (WGS) entry which is preliminary data.</text>
</comment>
<keyword evidence="1" id="KW-0472">Membrane</keyword>
<dbReference type="EMBL" id="JBEDNQ010000002">
    <property type="protein sequence ID" value="MEQ3550251.1"/>
    <property type="molecule type" value="Genomic_DNA"/>
</dbReference>
<dbReference type="PANTHER" id="PTHR14969:SF13">
    <property type="entry name" value="AT30094P"/>
    <property type="match status" value="1"/>
</dbReference>
<name>A0ABV1K7W0_9PSEU</name>
<accession>A0ABV1K7W0</accession>
<gene>
    <name evidence="3" type="ORF">WIS52_07195</name>
</gene>
<feature type="domain" description="Phosphatidic acid phosphatase type 2/haloperoxidase" evidence="2">
    <location>
        <begin position="97"/>
        <end position="208"/>
    </location>
</feature>
<dbReference type="PANTHER" id="PTHR14969">
    <property type="entry name" value="SPHINGOSINE-1-PHOSPHATE PHOSPHOHYDROLASE"/>
    <property type="match status" value="1"/>
</dbReference>
<dbReference type="InterPro" id="IPR036938">
    <property type="entry name" value="PAP2/HPO_sf"/>
</dbReference>
<evidence type="ECO:0000256" key="1">
    <source>
        <dbReference type="SAM" id="Phobius"/>
    </source>
</evidence>
<reference evidence="3 4" key="1">
    <citation type="submission" date="2024-03" db="EMBL/GenBank/DDBJ databases">
        <title>Draft genome sequence of Pseudonocardia nematodicida JCM 31783.</title>
        <authorList>
            <person name="Butdee W."/>
            <person name="Duangmal K."/>
        </authorList>
    </citation>
    <scope>NUCLEOTIDE SEQUENCE [LARGE SCALE GENOMIC DNA]</scope>
    <source>
        <strain evidence="3 4">JCM 31783</strain>
    </source>
</reference>
<feature type="transmembrane region" description="Helical" evidence="1">
    <location>
        <begin position="20"/>
        <end position="39"/>
    </location>
</feature>
<dbReference type="Proteomes" id="UP001494902">
    <property type="component" value="Unassembled WGS sequence"/>
</dbReference>
<feature type="transmembrane region" description="Helical" evidence="1">
    <location>
        <begin position="96"/>
        <end position="117"/>
    </location>
</feature>
<keyword evidence="1" id="KW-0812">Transmembrane</keyword>
<dbReference type="Pfam" id="PF01569">
    <property type="entry name" value="PAP2"/>
    <property type="match status" value="1"/>
</dbReference>
<feature type="transmembrane region" description="Helical" evidence="1">
    <location>
        <begin position="166"/>
        <end position="187"/>
    </location>
</feature>
<feature type="transmembrane region" description="Helical" evidence="1">
    <location>
        <begin position="193"/>
        <end position="215"/>
    </location>
</feature>
<evidence type="ECO:0000313" key="4">
    <source>
        <dbReference type="Proteomes" id="UP001494902"/>
    </source>
</evidence>
<sequence length="223" mass="22703">MTGSPAVAAPTVRDARWTGLAGALLLLAAAGLIVVAAAGRTQPWDDDVVVGLAADRAGWLTVAAILVTTVGNTLGSTVVGLAGGAVLWWRGHRAAGVCLAVVPLVASVAFTGIKLLVERARPPADLQVLRIANESLPSGHATMVAAAWVALVLIPWPYLASRVRTGLAVVAVAWVVAVGLTRIYLGVHWPSDVLAGWALGAGLACAATALLGLLARAGARRDR</sequence>
<dbReference type="SMART" id="SM00014">
    <property type="entry name" value="acidPPc"/>
    <property type="match status" value="1"/>
</dbReference>
<evidence type="ECO:0000313" key="3">
    <source>
        <dbReference type="EMBL" id="MEQ3550251.1"/>
    </source>
</evidence>